<accession>A0ABW5XEP5</accession>
<sequence length="392" mass="41944">MTQPQTGASMQEFLAEHGLVAPSYTGRSLATLMPSIAQSLGVISEDSMEADGWGIRPTRHVCLIVVDGLGALNLAEFSADAPFLNELATDAATASTGFPSTTATSMSIIGTGSETGRTGIVGYSAMNPATGENANFVAWRNLPAPHEIQRKPVLLEKIVQSGLRVRSIGLARYNGSGMTLATLRGPEYEEAISLQDHFERALLHCVSPGLTHLYWADIDKVGHHYGVGSPEWRQALRDFDRELARFVANLPTETQLVLTADHGMINVDLAQRIDVAQHFALARGLRGLGGEPRLTHAYFNSPGAADKALPAWQGTIGEHGVVLTRDQAIDLGLFGEVASHVRDWIGHLIVIAKKRATVIDSETMSPSAIGLRGVHGSLTETEVTVPAVIHVA</sequence>
<dbReference type="InterPro" id="IPR017850">
    <property type="entry name" value="Alkaline_phosphatase_core_sf"/>
</dbReference>
<comment type="caution">
    <text evidence="1">The sequence shown here is derived from an EMBL/GenBank/DDBJ whole genome shotgun (WGS) entry which is preliminary data.</text>
</comment>
<dbReference type="Gene3D" id="3.40.720.10">
    <property type="entry name" value="Alkaline Phosphatase, subunit A"/>
    <property type="match status" value="1"/>
</dbReference>
<gene>
    <name evidence="1" type="ORF">ACFSYH_01820</name>
</gene>
<name>A0ABW5XEP5_9MICO</name>
<dbReference type="PANTHER" id="PTHR10151:SF120">
    <property type="entry name" value="BIS(5'-ADENOSYL)-TRIPHOSPHATASE"/>
    <property type="match status" value="1"/>
</dbReference>
<dbReference type="PANTHER" id="PTHR10151">
    <property type="entry name" value="ECTONUCLEOTIDE PYROPHOSPHATASE/PHOSPHODIESTERASE"/>
    <property type="match status" value="1"/>
</dbReference>
<dbReference type="InterPro" id="IPR002591">
    <property type="entry name" value="Phosphodiest/P_Trfase"/>
</dbReference>
<evidence type="ECO:0000313" key="1">
    <source>
        <dbReference type="EMBL" id="MFD2839308.1"/>
    </source>
</evidence>
<dbReference type="Proteomes" id="UP001597391">
    <property type="component" value="Unassembled WGS sequence"/>
</dbReference>
<protein>
    <submittedName>
        <fullName evidence="1">Alkaline phosphatase family protein</fullName>
    </submittedName>
</protein>
<proteinExistence type="predicted"/>
<reference evidence="2" key="1">
    <citation type="journal article" date="2019" name="Int. J. Syst. Evol. Microbiol.">
        <title>The Global Catalogue of Microorganisms (GCM) 10K type strain sequencing project: providing services to taxonomists for standard genome sequencing and annotation.</title>
        <authorList>
            <consortium name="The Broad Institute Genomics Platform"/>
            <consortium name="The Broad Institute Genome Sequencing Center for Infectious Disease"/>
            <person name="Wu L."/>
            <person name="Ma J."/>
        </authorList>
    </citation>
    <scope>NUCLEOTIDE SEQUENCE [LARGE SCALE GENOMIC DNA]</scope>
    <source>
        <strain evidence="2">KCTC 33576</strain>
    </source>
</reference>
<keyword evidence="2" id="KW-1185">Reference proteome</keyword>
<dbReference type="RefSeq" id="WP_377464762.1">
    <property type="nucleotide sequence ID" value="NZ_JBHUOP010000001.1"/>
</dbReference>
<organism evidence="1 2">
    <name type="scientific">Populibacterium corticicola</name>
    <dbReference type="NCBI Taxonomy" id="1812826"/>
    <lineage>
        <taxon>Bacteria</taxon>
        <taxon>Bacillati</taxon>
        <taxon>Actinomycetota</taxon>
        <taxon>Actinomycetes</taxon>
        <taxon>Micrococcales</taxon>
        <taxon>Jonesiaceae</taxon>
        <taxon>Populibacterium</taxon>
    </lineage>
</organism>
<dbReference type="EMBL" id="JBHUOP010000001">
    <property type="protein sequence ID" value="MFD2839308.1"/>
    <property type="molecule type" value="Genomic_DNA"/>
</dbReference>
<dbReference type="SUPFAM" id="SSF53649">
    <property type="entry name" value="Alkaline phosphatase-like"/>
    <property type="match status" value="1"/>
</dbReference>
<dbReference type="Pfam" id="PF01663">
    <property type="entry name" value="Phosphodiest"/>
    <property type="match status" value="1"/>
</dbReference>
<evidence type="ECO:0000313" key="2">
    <source>
        <dbReference type="Proteomes" id="UP001597391"/>
    </source>
</evidence>